<reference evidence="11 12" key="2">
    <citation type="journal article" date="2016" name="Genome Announc.">
        <title>Draft Genome Sequence of Oceanobacillus picturae Heshi-B3, Isolated from Fermented Rice Bran in a Traditional Japanese Seafood Dish.</title>
        <authorList>
            <person name="Akuzawa S."/>
            <person name="Nagaoka J."/>
            <person name="Kanekatsu M."/>
            <person name="Kanesaki Y."/>
            <person name="Suzuki T."/>
        </authorList>
    </citation>
    <scope>NUCLEOTIDE SEQUENCE [LARGE SCALE GENOMIC DNA]</scope>
    <source>
        <strain evidence="11 12">Heshi-B3</strain>
    </source>
</reference>
<evidence type="ECO:0000313" key="12">
    <source>
        <dbReference type="Proteomes" id="UP000052946"/>
    </source>
</evidence>
<organism evidence="11 12">
    <name type="scientific">Oceanobacillus picturae</name>
    <dbReference type="NCBI Taxonomy" id="171693"/>
    <lineage>
        <taxon>Bacteria</taxon>
        <taxon>Bacillati</taxon>
        <taxon>Bacillota</taxon>
        <taxon>Bacilli</taxon>
        <taxon>Bacillales</taxon>
        <taxon>Bacillaceae</taxon>
        <taxon>Oceanobacillus</taxon>
    </lineage>
</organism>
<feature type="transmembrane region" description="Helical" evidence="10">
    <location>
        <begin position="110"/>
        <end position="135"/>
    </location>
</feature>
<dbReference type="Proteomes" id="UP000052946">
    <property type="component" value="Unassembled WGS sequence"/>
</dbReference>
<keyword evidence="1" id="KW-1003">Cell membrane</keyword>
<evidence type="ECO:0000256" key="10">
    <source>
        <dbReference type="SAM" id="Phobius"/>
    </source>
</evidence>
<evidence type="ECO:0000256" key="8">
    <source>
        <dbReference type="ARBA" id="ARBA00023209"/>
    </source>
</evidence>
<evidence type="ECO:0000313" key="11">
    <source>
        <dbReference type="EMBL" id="GAQ17897.1"/>
    </source>
</evidence>
<keyword evidence="9" id="KW-1208">Phospholipid metabolism</keyword>
<dbReference type="Pfam" id="PF02660">
    <property type="entry name" value="G3P_acyltransf"/>
    <property type="match status" value="1"/>
</dbReference>
<dbReference type="InterPro" id="IPR003811">
    <property type="entry name" value="G3P_acylTferase_PlsY"/>
</dbReference>
<keyword evidence="11" id="KW-0012">Acyltransferase</keyword>
<comment type="caution">
    <text evidence="11">The sequence shown here is derived from an EMBL/GenBank/DDBJ whole genome shotgun (WGS) entry which is preliminary data.</text>
</comment>
<name>A0A0U9H7Y6_9BACI</name>
<keyword evidence="3 11" id="KW-0808">Transferase</keyword>
<feature type="transmembrane region" description="Helical" evidence="10">
    <location>
        <begin position="54"/>
        <end position="76"/>
    </location>
</feature>
<dbReference type="PANTHER" id="PTHR30309:SF0">
    <property type="entry name" value="GLYCEROL-3-PHOSPHATE ACYLTRANSFERASE-RELATED"/>
    <property type="match status" value="1"/>
</dbReference>
<proteinExistence type="predicted"/>
<dbReference type="SMART" id="SM01207">
    <property type="entry name" value="G3P_acyltransf"/>
    <property type="match status" value="1"/>
</dbReference>
<keyword evidence="8" id="KW-0594">Phospholipid biosynthesis</keyword>
<dbReference type="RefSeq" id="WP_082667689.1">
    <property type="nucleotide sequence ID" value="NZ_BBXV01000023.1"/>
</dbReference>
<evidence type="ECO:0000256" key="1">
    <source>
        <dbReference type="ARBA" id="ARBA00022475"/>
    </source>
</evidence>
<evidence type="ECO:0000256" key="6">
    <source>
        <dbReference type="ARBA" id="ARBA00023098"/>
    </source>
</evidence>
<evidence type="ECO:0000256" key="7">
    <source>
        <dbReference type="ARBA" id="ARBA00023136"/>
    </source>
</evidence>
<keyword evidence="4 10" id="KW-0812">Transmembrane</keyword>
<dbReference type="AlphaFoldDB" id="A0A0U9H7Y6"/>
<dbReference type="GO" id="GO:0005886">
    <property type="term" value="C:plasma membrane"/>
    <property type="evidence" value="ECO:0007669"/>
    <property type="project" value="InterPro"/>
</dbReference>
<keyword evidence="7 10" id="KW-0472">Membrane</keyword>
<keyword evidence="5 10" id="KW-1133">Transmembrane helix</keyword>
<accession>A0A0U9H7Y6</accession>
<evidence type="ECO:0000256" key="3">
    <source>
        <dbReference type="ARBA" id="ARBA00022679"/>
    </source>
</evidence>
<reference evidence="12" key="1">
    <citation type="submission" date="2015-07" db="EMBL/GenBank/DDBJ databases">
        <title>Draft Genome Sequence of Oceanobacillus picturae Heshi-B3 that Was Isolated from Fermented Rice Bran with Aging Salted Mackerel, Which Was Named Heshiko as Traditional Fermented Seafood in Japan.</title>
        <authorList>
            <person name="Akuzawa S."/>
            <person name="Nakagawa J."/>
            <person name="Kanekatsu T."/>
            <person name="Kanesaki Y."/>
            <person name="Suzuki T."/>
        </authorList>
    </citation>
    <scope>NUCLEOTIDE SEQUENCE [LARGE SCALE GENOMIC DNA]</scope>
    <source>
        <strain evidence="12">Heshi-B3</strain>
    </source>
</reference>
<sequence length="183" mass="20026">MDWKVMLIVLLSYSLGSLTGAFYIAKWMIGKDIRKLGSGNVGARNAGRQLGKKGFMYTLLIDVVKVMIALSITTALFPEQDIMLMVSTFFLLIGHIWPVQLGFKGGKGVVVFLAATLYCLPLAIAVLGICVGIGYFLIRNFQIIGLISMTSIPITAWILEETDLAIGLLLLLIVVIIPHIIKK</sequence>
<feature type="transmembrane region" description="Helical" evidence="10">
    <location>
        <begin position="82"/>
        <end position="103"/>
    </location>
</feature>
<gene>
    <name evidence="11" type="ORF">OPHB3_1834</name>
</gene>
<dbReference type="EMBL" id="BBXV01000023">
    <property type="protein sequence ID" value="GAQ17897.1"/>
    <property type="molecule type" value="Genomic_DNA"/>
</dbReference>
<dbReference type="PANTHER" id="PTHR30309">
    <property type="entry name" value="INNER MEMBRANE PROTEIN YGIH"/>
    <property type="match status" value="1"/>
</dbReference>
<evidence type="ECO:0000256" key="2">
    <source>
        <dbReference type="ARBA" id="ARBA00022516"/>
    </source>
</evidence>
<dbReference type="OrthoDB" id="9777124at2"/>
<evidence type="ECO:0000256" key="4">
    <source>
        <dbReference type="ARBA" id="ARBA00022692"/>
    </source>
</evidence>
<evidence type="ECO:0000256" key="5">
    <source>
        <dbReference type="ARBA" id="ARBA00022989"/>
    </source>
</evidence>
<feature type="transmembrane region" description="Helical" evidence="10">
    <location>
        <begin position="6"/>
        <end position="25"/>
    </location>
</feature>
<evidence type="ECO:0000256" key="9">
    <source>
        <dbReference type="ARBA" id="ARBA00023264"/>
    </source>
</evidence>
<keyword evidence="2" id="KW-0444">Lipid biosynthesis</keyword>
<keyword evidence="6" id="KW-0443">Lipid metabolism</keyword>
<dbReference type="GO" id="GO:0043772">
    <property type="term" value="F:acyl-phosphate glycerol-3-phosphate acyltransferase activity"/>
    <property type="evidence" value="ECO:0007669"/>
    <property type="project" value="InterPro"/>
</dbReference>
<feature type="transmembrane region" description="Helical" evidence="10">
    <location>
        <begin position="164"/>
        <end position="181"/>
    </location>
</feature>
<protein>
    <submittedName>
        <fullName evidence="11">G3P acyltransferase</fullName>
    </submittedName>
</protein>
<feature type="transmembrane region" description="Helical" evidence="10">
    <location>
        <begin position="141"/>
        <end position="159"/>
    </location>
</feature>
<dbReference type="GO" id="GO:0008654">
    <property type="term" value="P:phospholipid biosynthetic process"/>
    <property type="evidence" value="ECO:0007669"/>
    <property type="project" value="UniProtKB-KW"/>
</dbReference>